<dbReference type="SUPFAM" id="SSF52980">
    <property type="entry name" value="Restriction endonuclease-like"/>
    <property type="match status" value="1"/>
</dbReference>
<keyword evidence="3" id="KW-0255">Endonuclease</keyword>
<evidence type="ECO:0000256" key="1">
    <source>
        <dbReference type="SAM" id="Phobius"/>
    </source>
</evidence>
<dbReference type="Proteomes" id="UP000280696">
    <property type="component" value="Unassembled WGS sequence"/>
</dbReference>
<dbReference type="InterPro" id="IPR008538">
    <property type="entry name" value="Uma2"/>
</dbReference>
<dbReference type="Gene3D" id="3.90.1570.10">
    <property type="entry name" value="tt1808, chain A"/>
    <property type="match status" value="1"/>
</dbReference>
<feature type="domain" description="Putative restriction endonuclease" evidence="2">
    <location>
        <begin position="46"/>
        <end position="95"/>
    </location>
</feature>
<accession>A0A3A9APP2</accession>
<evidence type="ECO:0000259" key="2">
    <source>
        <dbReference type="Pfam" id="PF05685"/>
    </source>
</evidence>
<dbReference type="InterPro" id="IPR011335">
    <property type="entry name" value="Restrct_endonuc-II-like"/>
</dbReference>
<dbReference type="OrthoDB" id="9808428at2"/>
<dbReference type="CDD" id="cd06260">
    <property type="entry name" value="DUF820-like"/>
    <property type="match status" value="1"/>
</dbReference>
<dbReference type="InterPro" id="IPR012296">
    <property type="entry name" value="Nuclease_put_TT1808"/>
</dbReference>
<dbReference type="GO" id="GO:0004519">
    <property type="term" value="F:endonuclease activity"/>
    <property type="evidence" value="ECO:0007669"/>
    <property type="project" value="UniProtKB-KW"/>
</dbReference>
<proteinExistence type="predicted"/>
<keyword evidence="1" id="KW-0812">Transmembrane</keyword>
<reference evidence="3 4" key="1">
    <citation type="submission" date="2018-09" db="EMBL/GenBank/DDBJ databases">
        <title>Murine metabolic-syndrome-specific gut microbial biobank.</title>
        <authorList>
            <person name="Liu C."/>
        </authorList>
    </citation>
    <scope>NUCLEOTIDE SEQUENCE [LARGE SCALE GENOMIC DNA]</scope>
    <source>
        <strain evidence="3 4">0.1xD8-82</strain>
    </source>
</reference>
<protein>
    <submittedName>
        <fullName evidence="3">Uma2 family endonuclease</fullName>
    </submittedName>
</protein>
<comment type="caution">
    <text evidence="3">The sequence shown here is derived from an EMBL/GenBank/DDBJ whole genome shotgun (WGS) entry which is preliminary data.</text>
</comment>
<evidence type="ECO:0000313" key="4">
    <source>
        <dbReference type="Proteomes" id="UP000280696"/>
    </source>
</evidence>
<feature type="transmembrane region" description="Helical" evidence="1">
    <location>
        <begin position="12"/>
        <end position="29"/>
    </location>
</feature>
<keyword evidence="1" id="KW-1133">Transmembrane helix</keyword>
<gene>
    <name evidence="3" type="ORF">D7V94_18035</name>
</gene>
<sequence length="125" mass="14071">MLSQNYFETSGSLSLYVALLTLSIISFFGKSNIPIRNTNTSSCCIDAAPDRIIEIVLSSTERIDYGVQLFKYRSAGVCEYWIANPGTRIINVYDFESKKGTCADFIFWGNIPALLITPVYLRLKH</sequence>
<evidence type="ECO:0000313" key="3">
    <source>
        <dbReference type="EMBL" id="RKI89503.1"/>
    </source>
</evidence>
<keyword evidence="3" id="KW-0378">Hydrolase</keyword>
<keyword evidence="3" id="KW-0540">Nuclease</keyword>
<dbReference type="EMBL" id="RAYQ01000022">
    <property type="protein sequence ID" value="RKI89503.1"/>
    <property type="molecule type" value="Genomic_DNA"/>
</dbReference>
<keyword evidence="1" id="KW-0472">Membrane</keyword>
<organism evidence="3 4">
    <name type="scientific">Parablautia intestinalis</name>
    <dbReference type="NCBI Taxonomy" id="2320100"/>
    <lineage>
        <taxon>Bacteria</taxon>
        <taxon>Bacillati</taxon>
        <taxon>Bacillota</taxon>
        <taxon>Clostridia</taxon>
        <taxon>Lachnospirales</taxon>
        <taxon>Lachnospiraceae</taxon>
        <taxon>Parablautia</taxon>
    </lineage>
</organism>
<keyword evidence="4" id="KW-1185">Reference proteome</keyword>
<dbReference type="AlphaFoldDB" id="A0A3A9APP2"/>
<name>A0A3A9APP2_9FIRM</name>
<dbReference type="Pfam" id="PF05685">
    <property type="entry name" value="Uma2"/>
    <property type="match status" value="1"/>
</dbReference>